<evidence type="ECO:0000256" key="2">
    <source>
        <dbReference type="SAM" id="MobiDB-lite"/>
    </source>
</evidence>
<comment type="caution">
    <text evidence="4">The sequence shown here is derived from an EMBL/GenBank/DDBJ whole genome shotgun (WGS) entry which is preliminary data.</text>
</comment>
<dbReference type="Gene3D" id="3.40.50.1820">
    <property type="entry name" value="alpha/beta hydrolase"/>
    <property type="match status" value="1"/>
</dbReference>
<proteinExistence type="predicted"/>
<keyword evidence="1 4" id="KW-0378">Hydrolase</keyword>
<dbReference type="InterPro" id="IPR029058">
    <property type="entry name" value="AB_hydrolase_fold"/>
</dbReference>
<dbReference type="RefSeq" id="WP_086521305.1">
    <property type="nucleotide sequence ID" value="NZ_MDJW01000008.1"/>
</dbReference>
<dbReference type="InterPro" id="IPR000073">
    <property type="entry name" value="AB_hydrolase_1"/>
</dbReference>
<evidence type="ECO:0000313" key="5">
    <source>
        <dbReference type="Proteomes" id="UP000194837"/>
    </source>
</evidence>
<name>A0A251Y8Z1_9MICO</name>
<dbReference type="PRINTS" id="PR00412">
    <property type="entry name" value="EPOXHYDRLASE"/>
</dbReference>
<evidence type="ECO:0000259" key="3">
    <source>
        <dbReference type="Pfam" id="PF00561"/>
    </source>
</evidence>
<dbReference type="InterPro" id="IPR000639">
    <property type="entry name" value="Epox_hydrolase-like"/>
</dbReference>
<dbReference type="PANTHER" id="PTHR43329">
    <property type="entry name" value="EPOXIDE HYDROLASE"/>
    <property type="match status" value="1"/>
</dbReference>
<feature type="domain" description="AB hydrolase-1" evidence="3">
    <location>
        <begin position="42"/>
        <end position="138"/>
    </location>
</feature>
<evidence type="ECO:0000313" key="4">
    <source>
        <dbReference type="EMBL" id="OUE20726.1"/>
    </source>
</evidence>
<evidence type="ECO:0000256" key="1">
    <source>
        <dbReference type="ARBA" id="ARBA00022801"/>
    </source>
</evidence>
<dbReference type="Proteomes" id="UP000194837">
    <property type="component" value="Unassembled WGS sequence"/>
</dbReference>
<dbReference type="Pfam" id="PF00561">
    <property type="entry name" value="Abhydrolase_1"/>
    <property type="match status" value="1"/>
</dbReference>
<dbReference type="SUPFAM" id="SSF53474">
    <property type="entry name" value="alpha/beta-Hydrolases"/>
    <property type="match status" value="1"/>
</dbReference>
<reference evidence="4 5" key="1">
    <citation type="submission" date="2016-08" db="EMBL/GenBank/DDBJ databases">
        <title>Genome sequence of Clavibacter michiganensis spp strain CFBP7494.</title>
        <authorList>
            <person name="Thapa S.P."/>
            <person name="Coaker G."/>
            <person name="Jacques M.-A."/>
        </authorList>
    </citation>
    <scope>NUCLEOTIDE SEQUENCE [LARGE SCALE GENOMIC DNA]</scope>
    <source>
        <strain evidence="4">CFBP7494</strain>
    </source>
</reference>
<dbReference type="GO" id="GO:0016787">
    <property type="term" value="F:hydrolase activity"/>
    <property type="evidence" value="ECO:0007669"/>
    <property type="project" value="UniProtKB-KW"/>
</dbReference>
<feature type="region of interest" description="Disordered" evidence="2">
    <location>
        <begin position="1"/>
        <end position="21"/>
    </location>
</feature>
<dbReference type="EMBL" id="MDJW01000008">
    <property type="protein sequence ID" value="OUE20726.1"/>
    <property type="molecule type" value="Genomic_DNA"/>
</dbReference>
<protein>
    <submittedName>
        <fullName evidence="4">Soluble epoxide hydrolase</fullName>
    </submittedName>
</protein>
<accession>A0A251Y8Z1</accession>
<sequence length="322" mass="31737">MTAPPITPIAAPGATVPGARHHRADVGGTTLHVVTAGSAGSTVLLVHGFPESWWAFHRLIPLLASAHRVVAVDLRGFGDSDIAGPDRDSATAAADLHALIGVLGRGPVHLLAQDIAGGAAYRLATDHPEAVRSLTAVEMGLAGFGLEGLGDITHGGSWHIGALAAPGIPELLFAGRERELLGSWAFPTMTVVPGAVTSADVDELARGYARPGGCAGAVGLYRSMLAEGPELRARAAVALAIPALAVGGSGGPFTAATLEAVMAGPVASVPLDGVGHHVALEAPGPLADAVLAFLHGVDAGAGSGSLPAGPATPDGAAGSVGA</sequence>
<feature type="compositionally biased region" description="Low complexity" evidence="2">
    <location>
        <begin position="1"/>
        <end position="18"/>
    </location>
</feature>
<dbReference type="PRINTS" id="PR00111">
    <property type="entry name" value="ABHYDROLASE"/>
</dbReference>
<dbReference type="AlphaFoldDB" id="A0A251Y8Z1"/>
<organism evidence="4 5">
    <name type="scientific">Clavibacter michiganensis</name>
    <dbReference type="NCBI Taxonomy" id="28447"/>
    <lineage>
        <taxon>Bacteria</taxon>
        <taxon>Bacillati</taxon>
        <taxon>Actinomycetota</taxon>
        <taxon>Actinomycetes</taxon>
        <taxon>Micrococcales</taxon>
        <taxon>Microbacteriaceae</taxon>
        <taxon>Clavibacter</taxon>
    </lineage>
</organism>
<gene>
    <name evidence="4" type="ORF">BFL34_01544</name>
</gene>